<dbReference type="SUPFAM" id="SSF55681">
    <property type="entry name" value="Class II aaRS and biotin synthetases"/>
    <property type="match status" value="1"/>
</dbReference>
<dbReference type="GO" id="GO:0004821">
    <property type="term" value="F:histidine-tRNA ligase activity"/>
    <property type="evidence" value="ECO:0007669"/>
    <property type="project" value="UniProtKB-UniRule"/>
</dbReference>
<feature type="binding site" evidence="7">
    <location>
        <position position="277"/>
    </location>
    <ligand>
        <name>L-histidine</name>
        <dbReference type="ChEBI" id="CHEBI:57595"/>
    </ligand>
</feature>
<evidence type="ECO:0000256" key="7">
    <source>
        <dbReference type="PIRSR" id="PIRSR001549-1"/>
    </source>
</evidence>
<dbReference type="SUPFAM" id="SSF52954">
    <property type="entry name" value="Class II aaRS ABD-related"/>
    <property type="match status" value="1"/>
</dbReference>
<evidence type="ECO:0000313" key="9">
    <source>
        <dbReference type="EMBL" id="HFK21011.1"/>
    </source>
</evidence>
<dbReference type="InterPro" id="IPR006195">
    <property type="entry name" value="aa-tRNA-synth_II"/>
</dbReference>
<dbReference type="InterPro" id="IPR004154">
    <property type="entry name" value="Anticodon-bd"/>
</dbReference>
<dbReference type="InterPro" id="IPR015807">
    <property type="entry name" value="His-tRNA-ligase"/>
</dbReference>
<evidence type="ECO:0000256" key="3">
    <source>
        <dbReference type="ARBA" id="ARBA00022840"/>
    </source>
</evidence>
<feature type="domain" description="Aminoacyl-transfer RNA synthetases class-II family profile" evidence="8">
    <location>
        <begin position="15"/>
        <end position="341"/>
    </location>
</feature>
<protein>
    <recommendedName>
        <fullName evidence="6">Histidine--tRNA ligase</fullName>
        <ecNumber evidence="6">6.1.1.21</ecNumber>
    </recommendedName>
    <alternativeName>
        <fullName evidence="6">Histidyl-tRNA synthetase</fullName>
        <shortName evidence="6">HisRS</shortName>
    </alternativeName>
</protein>
<feature type="binding site" evidence="7">
    <location>
        <begin position="86"/>
        <end position="88"/>
    </location>
    <ligand>
        <name>L-histidine</name>
        <dbReference type="ChEBI" id="CHEBI:57595"/>
    </ligand>
</feature>
<dbReference type="PIRSF" id="PIRSF001549">
    <property type="entry name" value="His-tRNA_synth"/>
    <property type="match status" value="1"/>
</dbReference>
<evidence type="ECO:0000256" key="6">
    <source>
        <dbReference type="HAMAP-Rule" id="MF_00127"/>
    </source>
</evidence>
<comment type="catalytic activity">
    <reaction evidence="5 6">
        <text>tRNA(His) + L-histidine + ATP = L-histidyl-tRNA(His) + AMP + diphosphate + H(+)</text>
        <dbReference type="Rhea" id="RHEA:17313"/>
        <dbReference type="Rhea" id="RHEA-COMP:9665"/>
        <dbReference type="Rhea" id="RHEA-COMP:9689"/>
        <dbReference type="ChEBI" id="CHEBI:15378"/>
        <dbReference type="ChEBI" id="CHEBI:30616"/>
        <dbReference type="ChEBI" id="CHEBI:33019"/>
        <dbReference type="ChEBI" id="CHEBI:57595"/>
        <dbReference type="ChEBI" id="CHEBI:78442"/>
        <dbReference type="ChEBI" id="CHEBI:78527"/>
        <dbReference type="ChEBI" id="CHEBI:456215"/>
        <dbReference type="EC" id="6.1.1.21"/>
    </reaction>
</comment>
<dbReference type="InterPro" id="IPR045864">
    <property type="entry name" value="aa-tRNA-synth_II/BPL/LPL"/>
</dbReference>
<evidence type="ECO:0000256" key="1">
    <source>
        <dbReference type="ARBA" id="ARBA00008226"/>
    </source>
</evidence>
<name>A0A7C3IM85_9CREN</name>
<sequence>MGRRRRFSLKFGRPRGMRDFLPDEMRGRRMILDSVRRIFECHGFEEMDTPAIEMWEVLAAKGGEEVERQIYKFQDKGGRWLGLRFDLTVPLARVVASNPDLTKPFKRYCIAKVWRYEEPQSGRFREFVQADIDIVGSPKMEADMECVSTAVDALRGIGLAGFEVKINNRKILEGIVEGLGIDSVKAGRVFRALDRLEKVGAEAVAAEMAGAGLSDSEVGRILDLTEYKGTEALDYVKRELAGSKAAMEGLQELERVLDLAPPFGLSGALEVDFSLVRGLDYYTGPVFEIKAKDAQIGSIGGGGRYDRLIERFGGPPTPATGISLGVERLNEVLAAKIGSGPGGPVVFVANVNESVMADAIRISREIASSGIPSEADIMGRRLGRQLEYAEKRGIPFVLIVGPEELKSGKFKLRDMERKGEVEVLLGDLPSLLLKK</sequence>
<evidence type="ECO:0000256" key="5">
    <source>
        <dbReference type="ARBA" id="ARBA00047639"/>
    </source>
</evidence>
<dbReference type="Gene3D" id="3.40.50.800">
    <property type="entry name" value="Anticodon-binding domain"/>
    <property type="match status" value="1"/>
</dbReference>
<keyword evidence="6" id="KW-0963">Cytoplasm</keyword>
<feature type="binding site" evidence="7">
    <location>
        <begin position="281"/>
        <end position="282"/>
    </location>
    <ligand>
        <name>L-histidine</name>
        <dbReference type="ChEBI" id="CHEBI:57595"/>
    </ligand>
</feature>
<evidence type="ECO:0000259" key="8">
    <source>
        <dbReference type="PROSITE" id="PS50862"/>
    </source>
</evidence>
<keyword evidence="3 6" id="KW-0067">ATP-binding</keyword>
<dbReference type="PROSITE" id="PS50862">
    <property type="entry name" value="AA_TRNA_LIGASE_II"/>
    <property type="match status" value="1"/>
</dbReference>
<dbReference type="AlphaFoldDB" id="A0A7C3IM85"/>
<dbReference type="Pfam" id="PF03129">
    <property type="entry name" value="HGTP_anticodon"/>
    <property type="match status" value="1"/>
</dbReference>
<dbReference type="Pfam" id="PF13393">
    <property type="entry name" value="tRNA-synt_His"/>
    <property type="match status" value="1"/>
</dbReference>
<reference evidence="9" key="1">
    <citation type="journal article" date="2020" name="mSystems">
        <title>Genome- and Community-Level Interaction Insights into Carbon Utilization and Element Cycling Functions of Hydrothermarchaeota in Hydrothermal Sediment.</title>
        <authorList>
            <person name="Zhou Z."/>
            <person name="Liu Y."/>
            <person name="Xu W."/>
            <person name="Pan J."/>
            <person name="Luo Z.H."/>
            <person name="Li M."/>
        </authorList>
    </citation>
    <scope>NUCLEOTIDE SEQUENCE [LARGE SCALE GENOMIC DNA]</scope>
    <source>
        <strain evidence="9">SpSt-468</strain>
    </source>
</reference>
<evidence type="ECO:0000256" key="4">
    <source>
        <dbReference type="ARBA" id="ARBA00022917"/>
    </source>
</evidence>
<comment type="subcellular location">
    <subcellularLocation>
        <location evidence="6">Cytoplasm</location>
    </subcellularLocation>
</comment>
<dbReference type="GO" id="GO:0003723">
    <property type="term" value="F:RNA binding"/>
    <property type="evidence" value="ECO:0007669"/>
    <property type="project" value="TreeGrafter"/>
</dbReference>
<dbReference type="PANTHER" id="PTHR11476">
    <property type="entry name" value="HISTIDYL-TRNA SYNTHETASE"/>
    <property type="match status" value="1"/>
</dbReference>
<keyword evidence="6" id="KW-0030">Aminoacyl-tRNA synthetase</keyword>
<comment type="caution">
    <text evidence="9">The sequence shown here is derived from an EMBL/GenBank/DDBJ whole genome shotgun (WGS) entry which is preliminary data.</text>
</comment>
<dbReference type="EC" id="6.1.1.21" evidence="6"/>
<proteinExistence type="inferred from homology"/>
<accession>A0A7C3IM85</accession>
<dbReference type="PANTHER" id="PTHR11476:SF7">
    <property type="entry name" value="HISTIDINE--TRNA LIGASE"/>
    <property type="match status" value="1"/>
</dbReference>
<dbReference type="InterPro" id="IPR041715">
    <property type="entry name" value="HisRS-like_core"/>
</dbReference>
<feature type="binding site" evidence="7">
    <location>
        <position position="115"/>
    </location>
    <ligand>
        <name>L-histidine</name>
        <dbReference type="ChEBI" id="CHEBI:57595"/>
    </ligand>
</feature>
<comment type="similarity">
    <text evidence="1 6">Belongs to the class-II aminoacyl-tRNA synthetase family.</text>
</comment>
<evidence type="ECO:0000256" key="2">
    <source>
        <dbReference type="ARBA" id="ARBA00022741"/>
    </source>
</evidence>
<feature type="binding site" evidence="7">
    <location>
        <position position="133"/>
    </location>
    <ligand>
        <name>L-histidine</name>
        <dbReference type="ChEBI" id="CHEBI:57595"/>
    </ligand>
</feature>
<keyword evidence="2 6" id="KW-0547">Nucleotide-binding</keyword>
<dbReference type="GO" id="GO:0005829">
    <property type="term" value="C:cytosol"/>
    <property type="evidence" value="ECO:0007669"/>
    <property type="project" value="TreeGrafter"/>
</dbReference>
<keyword evidence="6 9" id="KW-0436">Ligase</keyword>
<dbReference type="InterPro" id="IPR004516">
    <property type="entry name" value="HisRS/HisZ"/>
</dbReference>
<dbReference type="GO" id="GO:0006427">
    <property type="term" value="P:histidyl-tRNA aminoacylation"/>
    <property type="evidence" value="ECO:0007669"/>
    <property type="project" value="UniProtKB-UniRule"/>
</dbReference>
<dbReference type="HAMAP" id="MF_00127">
    <property type="entry name" value="His_tRNA_synth"/>
    <property type="match status" value="1"/>
</dbReference>
<dbReference type="Gene3D" id="3.30.930.10">
    <property type="entry name" value="Bira Bifunctional Protein, Domain 2"/>
    <property type="match status" value="1"/>
</dbReference>
<dbReference type="InterPro" id="IPR036621">
    <property type="entry name" value="Anticodon-bd_dom_sf"/>
</dbReference>
<dbReference type="CDD" id="cd00773">
    <property type="entry name" value="HisRS-like_core"/>
    <property type="match status" value="1"/>
</dbReference>
<dbReference type="GO" id="GO:0005524">
    <property type="term" value="F:ATP binding"/>
    <property type="evidence" value="ECO:0007669"/>
    <property type="project" value="UniProtKB-UniRule"/>
</dbReference>
<gene>
    <name evidence="6" type="primary">hisS</name>
    <name evidence="9" type="ORF">ENS19_07045</name>
</gene>
<feature type="binding site" evidence="7">
    <location>
        <position position="129"/>
    </location>
    <ligand>
        <name>L-histidine</name>
        <dbReference type="ChEBI" id="CHEBI:57595"/>
    </ligand>
</feature>
<dbReference type="NCBIfam" id="TIGR00442">
    <property type="entry name" value="hisS"/>
    <property type="match status" value="1"/>
</dbReference>
<organism evidence="9">
    <name type="scientific">Candidatus Methanomethylicus mesodigestus</name>
    <dbReference type="NCBI Taxonomy" id="1867258"/>
    <lineage>
        <taxon>Archaea</taxon>
        <taxon>Thermoproteota</taxon>
        <taxon>Methanosuratincolia</taxon>
        <taxon>Candidatus Methanomethylicales</taxon>
        <taxon>Candidatus Methanomethylicaceae</taxon>
        <taxon>Candidatus Methanomethylicus</taxon>
    </lineage>
</organism>
<dbReference type="EMBL" id="DSTX01000011">
    <property type="protein sequence ID" value="HFK21011.1"/>
    <property type="molecule type" value="Genomic_DNA"/>
</dbReference>
<keyword evidence="4 6" id="KW-0648">Protein biosynthesis</keyword>